<name>A0A3M9N8E4_9BACT</name>
<dbReference type="OrthoDB" id="658746at2"/>
<dbReference type="RefSeq" id="WP_123122285.1">
    <property type="nucleotide sequence ID" value="NZ_RJJR01000019.1"/>
</dbReference>
<gene>
    <name evidence="1" type="ORF">EFY79_18740</name>
</gene>
<sequence>MRYKVLFSILIVAILSGCSKDKFKSTPSLRFKSVSSKIIPPNSGIQFTLEFTDAEGDLNDSLFIQKVEPTCTNSNFTDYYTIPSFPVTKNEKGDILVNFRYFDIAPQCQRNDTATFRFVIKDKAGHISDTAASPPIVLLYQ</sequence>
<dbReference type="AlphaFoldDB" id="A0A3M9N8E4"/>
<keyword evidence="2" id="KW-1185">Reference proteome</keyword>
<evidence type="ECO:0000313" key="2">
    <source>
        <dbReference type="Proteomes" id="UP000267223"/>
    </source>
</evidence>
<dbReference type="PROSITE" id="PS51257">
    <property type="entry name" value="PROKAR_LIPOPROTEIN"/>
    <property type="match status" value="1"/>
</dbReference>
<evidence type="ECO:0000313" key="1">
    <source>
        <dbReference type="EMBL" id="RNI33483.1"/>
    </source>
</evidence>
<dbReference type="Proteomes" id="UP000267223">
    <property type="component" value="Unassembled WGS sequence"/>
</dbReference>
<evidence type="ECO:0008006" key="3">
    <source>
        <dbReference type="Google" id="ProtNLM"/>
    </source>
</evidence>
<proteinExistence type="predicted"/>
<dbReference type="EMBL" id="RJJR01000019">
    <property type="protein sequence ID" value="RNI33483.1"/>
    <property type="molecule type" value="Genomic_DNA"/>
</dbReference>
<protein>
    <recommendedName>
        <fullName evidence="3">Lipoprotein</fullName>
    </recommendedName>
</protein>
<comment type="caution">
    <text evidence="1">The sequence shown here is derived from an EMBL/GenBank/DDBJ whole genome shotgun (WGS) entry which is preliminary data.</text>
</comment>
<organism evidence="1 2">
    <name type="scientific">Hanamia caeni</name>
    <dbReference type="NCBI Taxonomy" id="2294116"/>
    <lineage>
        <taxon>Bacteria</taxon>
        <taxon>Pseudomonadati</taxon>
        <taxon>Bacteroidota</taxon>
        <taxon>Chitinophagia</taxon>
        <taxon>Chitinophagales</taxon>
        <taxon>Chitinophagaceae</taxon>
        <taxon>Hanamia</taxon>
    </lineage>
</organism>
<accession>A0A3M9N8E4</accession>
<reference evidence="1 2" key="1">
    <citation type="submission" date="2018-11" db="EMBL/GenBank/DDBJ databases">
        <title>Draft genome sequence of Ferruginibacter sp. BO-59.</title>
        <authorList>
            <person name="Im W.T."/>
        </authorList>
    </citation>
    <scope>NUCLEOTIDE SEQUENCE [LARGE SCALE GENOMIC DNA]</scope>
    <source>
        <strain evidence="1 2">BO-59</strain>
    </source>
</reference>